<dbReference type="EMBL" id="VSSQ01049442">
    <property type="protein sequence ID" value="MPN03522.1"/>
    <property type="molecule type" value="Genomic_DNA"/>
</dbReference>
<comment type="caution">
    <text evidence="1">The sequence shown here is derived from an EMBL/GenBank/DDBJ whole genome shotgun (WGS) entry which is preliminary data.</text>
</comment>
<protein>
    <submittedName>
        <fullName evidence="1">Uncharacterized protein</fullName>
    </submittedName>
</protein>
<name>A0A645EQH7_9ZZZZ</name>
<sequence length="139" mass="16227">MYAIAPCFCNIARLHRVDTSRCQCDCRFLWKLNAIAVARSAARNLNGDAGQRQRFGALYPRPSFRHTACVLGCACQIKRRCSQGTAPNRVRRQSERRHQAYHHAQRYNHAQNFLFHICFLLWQFWNILIDCIKQCSLSI</sequence>
<proteinExistence type="predicted"/>
<accession>A0A645EQH7</accession>
<evidence type="ECO:0000313" key="1">
    <source>
        <dbReference type="EMBL" id="MPN03522.1"/>
    </source>
</evidence>
<gene>
    <name evidence="1" type="ORF">SDC9_150752</name>
</gene>
<dbReference type="AlphaFoldDB" id="A0A645EQH7"/>
<reference evidence="1" key="1">
    <citation type="submission" date="2019-08" db="EMBL/GenBank/DDBJ databases">
        <authorList>
            <person name="Kucharzyk K."/>
            <person name="Murdoch R.W."/>
            <person name="Higgins S."/>
            <person name="Loffler F."/>
        </authorList>
    </citation>
    <scope>NUCLEOTIDE SEQUENCE</scope>
</reference>
<organism evidence="1">
    <name type="scientific">bioreactor metagenome</name>
    <dbReference type="NCBI Taxonomy" id="1076179"/>
    <lineage>
        <taxon>unclassified sequences</taxon>
        <taxon>metagenomes</taxon>
        <taxon>ecological metagenomes</taxon>
    </lineage>
</organism>